<dbReference type="EMBL" id="CM007383">
    <property type="protein sequence ID" value="ONK74918.1"/>
    <property type="molecule type" value="Genomic_DNA"/>
</dbReference>
<feature type="domain" description="TPX2 central" evidence="2">
    <location>
        <begin position="210"/>
        <end position="258"/>
    </location>
</feature>
<evidence type="ECO:0000256" key="1">
    <source>
        <dbReference type="SAM" id="MobiDB-lite"/>
    </source>
</evidence>
<keyword evidence="4" id="KW-1185">Reference proteome</keyword>
<accession>A0A5P1F956</accession>
<dbReference type="AlphaFoldDB" id="A0A5P1F956"/>
<dbReference type="PANTHER" id="PTHR14326:SF44">
    <property type="entry name" value="TARGETING PROTEIN FOR XKLP2"/>
    <property type="match status" value="1"/>
</dbReference>
<dbReference type="GO" id="GO:0005880">
    <property type="term" value="C:nuclear microtubule"/>
    <property type="evidence" value="ECO:0007669"/>
    <property type="project" value="TreeGrafter"/>
</dbReference>
<proteinExistence type="predicted"/>
<dbReference type="GO" id="GO:0090307">
    <property type="term" value="P:mitotic spindle assembly"/>
    <property type="evidence" value="ECO:0007669"/>
    <property type="project" value="TreeGrafter"/>
</dbReference>
<evidence type="ECO:0000259" key="2">
    <source>
        <dbReference type="Pfam" id="PF12214"/>
    </source>
</evidence>
<evidence type="ECO:0000313" key="3">
    <source>
        <dbReference type="EMBL" id="ONK74918.1"/>
    </source>
</evidence>
<dbReference type="Gramene" id="ONK74918">
    <property type="protein sequence ID" value="ONK74918"/>
    <property type="gene ID" value="A4U43_C03F11450"/>
</dbReference>
<feature type="domain" description="TPX2 central" evidence="2">
    <location>
        <begin position="136"/>
        <end position="208"/>
    </location>
</feature>
<dbReference type="InterPro" id="IPR009675">
    <property type="entry name" value="TPX2_fam"/>
</dbReference>
<dbReference type="GO" id="GO:0008017">
    <property type="term" value="F:microtubule binding"/>
    <property type="evidence" value="ECO:0007669"/>
    <property type="project" value="TreeGrafter"/>
</dbReference>
<dbReference type="InterPro" id="IPR027330">
    <property type="entry name" value="TPX2_central_dom"/>
</dbReference>
<protein>
    <recommendedName>
        <fullName evidence="2">TPX2 central domain-containing protein</fullName>
    </recommendedName>
</protein>
<dbReference type="GO" id="GO:0030295">
    <property type="term" value="F:protein kinase activator activity"/>
    <property type="evidence" value="ECO:0007669"/>
    <property type="project" value="TreeGrafter"/>
</dbReference>
<gene>
    <name evidence="3" type="ORF">A4U43_C03F11450</name>
</gene>
<sequence>MPGRRVEVVREVMCNIPKGGGGWSLVGEYPGSTNVKNNAMAANIAQEDQAIKKQKLDGGRSRRILNVNTRVLLHKSKPDPGCGTNVFASHKEQAAYISTAEMIKKFQSSTRDIELSQNKAASHESRTSMMQMRPRLKLTRPKEPEFQTAARVRAVRIKSSAELEEEMLAKIPKFRGRALNKKILEAPTLPSLPRSSPKPPEFKNHNLQCRLTEPRPPQLETSLRARPLKIKSFQELEIEELEKLPKFKARPLNKKILESKGDLGLFCNKKAQITTPQEFHFATDERLGPPLADRGFEKERQFSVQLLQKQLEEEKARIPEANPYPYTTDYPTMPPKPEPKQCTRPEGLFKGWRV</sequence>
<dbReference type="GO" id="GO:0005819">
    <property type="term" value="C:spindle"/>
    <property type="evidence" value="ECO:0007669"/>
    <property type="project" value="InterPro"/>
</dbReference>
<dbReference type="Pfam" id="PF12214">
    <property type="entry name" value="TPX2_importin"/>
    <property type="match status" value="2"/>
</dbReference>
<dbReference type="PANTHER" id="PTHR14326">
    <property type="entry name" value="TARGETING PROTEIN FOR XKLP2"/>
    <property type="match status" value="1"/>
</dbReference>
<reference evidence="4" key="1">
    <citation type="journal article" date="2017" name="Nat. Commun.">
        <title>The asparagus genome sheds light on the origin and evolution of a young Y chromosome.</title>
        <authorList>
            <person name="Harkess A."/>
            <person name="Zhou J."/>
            <person name="Xu C."/>
            <person name="Bowers J.E."/>
            <person name="Van der Hulst R."/>
            <person name="Ayyampalayam S."/>
            <person name="Mercati F."/>
            <person name="Riccardi P."/>
            <person name="McKain M.R."/>
            <person name="Kakrana A."/>
            <person name="Tang H."/>
            <person name="Ray J."/>
            <person name="Groenendijk J."/>
            <person name="Arikit S."/>
            <person name="Mathioni S.M."/>
            <person name="Nakano M."/>
            <person name="Shan H."/>
            <person name="Telgmann-Rauber A."/>
            <person name="Kanno A."/>
            <person name="Yue Z."/>
            <person name="Chen H."/>
            <person name="Li W."/>
            <person name="Chen Y."/>
            <person name="Xu X."/>
            <person name="Zhang Y."/>
            <person name="Luo S."/>
            <person name="Chen H."/>
            <person name="Gao J."/>
            <person name="Mao Z."/>
            <person name="Pires J.C."/>
            <person name="Luo M."/>
            <person name="Kudrna D."/>
            <person name="Wing R.A."/>
            <person name="Meyers B.C."/>
            <person name="Yi K."/>
            <person name="Kong H."/>
            <person name="Lavrijsen P."/>
            <person name="Sunseri F."/>
            <person name="Falavigna A."/>
            <person name="Ye Y."/>
            <person name="Leebens-Mack J.H."/>
            <person name="Chen G."/>
        </authorList>
    </citation>
    <scope>NUCLEOTIDE SEQUENCE [LARGE SCALE GENOMIC DNA]</scope>
    <source>
        <strain evidence="4">cv. DH0086</strain>
    </source>
</reference>
<name>A0A5P1F956_ASPOF</name>
<feature type="region of interest" description="Disordered" evidence="1">
    <location>
        <begin position="313"/>
        <end position="354"/>
    </location>
</feature>
<evidence type="ECO:0000313" key="4">
    <source>
        <dbReference type="Proteomes" id="UP000243459"/>
    </source>
</evidence>
<dbReference type="Proteomes" id="UP000243459">
    <property type="component" value="Chromosome 3"/>
</dbReference>
<organism evidence="3 4">
    <name type="scientific">Asparagus officinalis</name>
    <name type="common">Garden asparagus</name>
    <dbReference type="NCBI Taxonomy" id="4686"/>
    <lineage>
        <taxon>Eukaryota</taxon>
        <taxon>Viridiplantae</taxon>
        <taxon>Streptophyta</taxon>
        <taxon>Embryophyta</taxon>
        <taxon>Tracheophyta</taxon>
        <taxon>Spermatophyta</taxon>
        <taxon>Magnoliopsida</taxon>
        <taxon>Liliopsida</taxon>
        <taxon>Asparagales</taxon>
        <taxon>Asparagaceae</taxon>
        <taxon>Asparagoideae</taxon>
        <taxon>Asparagus</taxon>
    </lineage>
</organism>
<dbReference type="GO" id="GO:0060236">
    <property type="term" value="P:regulation of mitotic spindle organization"/>
    <property type="evidence" value="ECO:0007669"/>
    <property type="project" value="InterPro"/>
</dbReference>